<dbReference type="InterPro" id="IPR042206">
    <property type="entry name" value="CRISPR-assoc_Cas1_C"/>
</dbReference>
<evidence type="ECO:0000256" key="5">
    <source>
        <dbReference type="ARBA" id="ARBA00022842"/>
    </source>
</evidence>
<dbReference type="GO" id="GO:0046872">
    <property type="term" value="F:metal ion binding"/>
    <property type="evidence" value="ECO:0007669"/>
    <property type="project" value="UniProtKB-KW"/>
</dbReference>
<evidence type="ECO:0000256" key="2">
    <source>
        <dbReference type="ARBA" id="ARBA00022723"/>
    </source>
</evidence>
<keyword evidence="7" id="KW-0238">DNA-binding</keyword>
<sequence length="199" mass="23048">MSWRTVVISNNAKLDYQIGYMVVRGEKTTKIHLNEIGMLIVESTAVSMTSYLLSELIKNKIKVVFCDEKRNPCSELVSYYGSHDTSSKIRKQIEWTKDDKDHIWTEIVSEKIKQQALMLQRYQKEEANMLFEYMEEVEFGDITNREGHAAKVYFNTLFGKKFTRTDENPINAALNYGYGIILSIFNREIVSSGYLTQIG</sequence>
<keyword evidence="5" id="KW-0460">Magnesium</keyword>
<name>K1SQK4_9ZZZZ</name>
<keyword evidence="6" id="KW-0051">Antiviral defense</keyword>
<evidence type="ECO:0000256" key="1">
    <source>
        <dbReference type="ARBA" id="ARBA00022722"/>
    </source>
</evidence>
<dbReference type="GO" id="GO:0051607">
    <property type="term" value="P:defense response to virus"/>
    <property type="evidence" value="ECO:0007669"/>
    <property type="project" value="UniProtKB-KW"/>
</dbReference>
<keyword evidence="1" id="KW-0540">Nuclease</keyword>
<dbReference type="EMBL" id="AJWZ01007171">
    <property type="protein sequence ID" value="EKC57659.1"/>
    <property type="molecule type" value="Genomic_DNA"/>
</dbReference>
<evidence type="ECO:0000256" key="7">
    <source>
        <dbReference type="ARBA" id="ARBA00023125"/>
    </source>
</evidence>
<dbReference type="GO" id="GO:0004520">
    <property type="term" value="F:DNA endonuclease activity"/>
    <property type="evidence" value="ECO:0007669"/>
    <property type="project" value="InterPro"/>
</dbReference>
<evidence type="ECO:0000256" key="6">
    <source>
        <dbReference type="ARBA" id="ARBA00023118"/>
    </source>
</evidence>
<dbReference type="GO" id="GO:0003677">
    <property type="term" value="F:DNA binding"/>
    <property type="evidence" value="ECO:0007669"/>
    <property type="project" value="UniProtKB-KW"/>
</dbReference>
<accession>K1SQK4</accession>
<feature type="non-terminal residue" evidence="9">
    <location>
        <position position="199"/>
    </location>
</feature>
<keyword evidence="3" id="KW-0255">Endonuclease</keyword>
<dbReference type="InterPro" id="IPR019855">
    <property type="entry name" value="CRISPR-assoc_Cas1_NMENI"/>
</dbReference>
<evidence type="ECO:0000256" key="3">
    <source>
        <dbReference type="ARBA" id="ARBA00022759"/>
    </source>
</evidence>
<dbReference type="Gene3D" id="1.20.120.920">
    <property type="entry name" value="CRISPR-associated endonuclease Cas1, C-terminal domain"/>
    <property type="match status" value="1"/>
</dbReference>
<reference evidence="9" key="1">
    <citation type="journal article" date="2013" name="Environ. Microbiol.">
        <title>Microbiota from the distal guts of lean and obese adolescents exhibit partial functional redundancy besides clear differences in community structure.</title>
        <authorList>
            <person name="Ferrer M."/>
            <person name="Ruiz A."/>
            <person name="Lanza F."/>
            <person name="Haange S.B."/>
            <person name="Oberbach A."/>
            <person name="Till H."/>
            <person name="Bargiela R."/>
            <person name="Campoy C."/>
            <person name="Segura M.T."/>
            <person name="Richter M."/>
            <person name="von Bergen M."/>
            <person name="Seifert J."/>
            <person name="Suarez A."/>
        </authorList>
    </citation>
    <scope>NUCLEOTIDE SEQUENCE</scope>
</reference>
<keyword evidence="4" id="KW-0378">Hydrolase</keyword>
<comment type="caution">
    <text evidence="9">The sequence shown here is derived from an EMBL/GenBank/DDBJ whole genome shotgun (WGS) entry which is preliminary data.</text>
</comment>
<gene>
    <name evidence="9" type="ORF">OBE_10409</name>
</gene>
<keyword evidence="8" id="KW-0464">Manganese</keyword>
<dbReference type="InterPro" id="IPR050646">
    <property type="entry name" value="Cas1"/>
</dbReference>
<dbReference type="PANTHER" id="PTHR34353:SF2">
    <property type="entry name" value="CRISPR-ASSOCIATED ENDONUCLEASE CAS1 1"/>
    <property type="match status" value="1"/>
</dbReference>
<dbReference type="Gene3D" id="3.100.10.20">
    <property type="entry name" value="CRISPR-associated endonuclease Cas1, N-terminal domain"/>
    <property type="match status" value="1"/>
</dbReference>
<keyword evidence="2" id="KW-0479">Metal-binding</keyword>
<evidence type="ECO:0000256" key="8">
    <source>
        <dbReference type="ARBA" id="ARBA00023211"/>
    </source>
</evidence>
<dbReference type="NCBIfam" id="TIGR03639">
    <property type="entry name" value="cas1_NMENI"/>
    <property type="match status" value="1"/>
</dbReference>
<dbReference type="PANTHER" id="PTHR34353">
    <property type="entry name" value="CRISPR-ASSOCIATED ENDONUCLEASE CAS1 1"/>
    <property type="match status" value="1"/>
</dbReference>
<protein>
    <submittedName>
        <fullName evidence="9">CRISPR-associated protein cas1</fullName>
    </submittedName>
</protein>
<dbReference type="GO" id="GO:0016787">
    <property type="term" value="F:hydrolase activity"/>
    <property type="evidence" value="ECO:0007669"/>
    <property type="project" value="UniProtKB-KW"/>
</dbReference>
<dbReference type="AlphaFoldDB" id="K1SQK4"/>
<organism evidence="9">
    <name type="scientific">human gut metagenome</name>
    <dbReference type="NCBI Taxonomy" id="408170"/>
    <lineage>
        <taxon>unclassified sequences</taxon>
        <taxon>metagenomes</taxon>
        <taxon>organismal metagenomes</taxon>
    </lineage>
</organism>
<dbReference type="InterPro" id="IPR002729">
    <property type="entry name" value="CRISPR-assoc_Cas1"/>
</dbReference>
<dbReference type="GO" id="GO:0043571">
    <property type="term" value="P:maintenance of CRISPR repeat elements"/>
    <property type="evidence" value="ECO:0007669"/>
    <property type="project" value="InterPro"/>
</dbReference>
<proteinExistence type="predicted"/>
<dbReference type="Pfam" id="PF01867">
    <property type="entry name" value="Cas_Cas1"/>
    <property type="match status" value="1"/>
</dbReference>
<evidence type="ECO:0000256" key="4">
    <source>
        <dbReference type="ARBA" id="ARBA00022801"/>
    </source>
</evidence>
<evidence type="ECO:0000313" key="9">
    <source>
        <dbReference type="EMBL" id="EKC57659.1"/>
    </source>
</evidence>
<dbReference type="InterPro" id="IPR042211">
    <property type="entry name" value="CRISPR-assoc_Cas1_N"/>
</dbReference>